<feature type="region of interest" description="Disordered" evidence="2">
    <location>
        <begin position="123"/>
        <end position="180"/>
    </location>
</feature>
<protein>
    <submittedName>
        <fullName evidence="3">Uncharacterized protein</fullName>
    </submittedName>
</protein>
<reference evidence="3 4" key="1">
    <citation type="journal article" date="2017" name="Int. J. Parasitol.">
        <title>The genome of the protozoan parasite Cystoisospora suis and a reverse vaccinology approach to identify vaccine candidates.</title>
        <authorList>
            <person name="Palmieri N."/>
            <person name="Shrestha A."/>
            <person name="Ruttkowski B."/>
            <person name="Beck T."/>
            <person name="Vogl C."/>
            <person name="Tomley F."/>
            <person name="Blake D.P."/>
            <person name="Joachim A."/>
        </authorList>
    </citation>
    <scope>NUCLEOTIDE SEQUENCE [LARGE SCALE GENOMIC DNA]</scope>
    <source>
        <strain evidence="3 4">Wien I</strain>
    </source>
</reference>
<evidence type="ECO:0000313" key="3">
    <source>
        <dbReference type="EMBL" id="PHJ25589.1"/>
    </source>
</evidence>
<feature type="region of interest" description="Disordered" evidence="2">
    <location>
        <begin position="1"/>
        <end position="27"/>
    </location>
</feature>
<feature type="compositionally biased region" description="Low complexity" evidence="2">
    <location>
        <begin position="203"/>
        <end position="219"/>
    </location>
</feature>
<feature type="compositionally biased region" description="Polar residues" evidence="2">
    <location>
        <begin position="16"/>
        <end position="27"/>
    </location>
</feature>
<feature type="compositionally biased region" description="Polar residues" evidence="2">
    <location>
        <begin position="333"/>
        <end position="347"/>
    </location>
</feature>
<keyword evidence="4" id="KW-1185">Reference proteome</keyword>
<accession>A0A2C6LDI5</accession>
<feature type="compositionally biased region" description="Low complexity" evidence="2">
    <location>
        <begin position="124"/>
        <end position="137"/>
    </location>
</feature>
<keyword evidence="1" id="KW-0175">Coiled coil</keyword>
<evidence type="ECO:0000256" key="2">
    <source>
        <dbReference type="SAM" id="MobiDB-lite"/>
    </source>
</evidence>
<feature type="coiled-coil region" evidence="1">
    <location>
        <begin position="557"/>
        <end position="584"/>
    </location>
</feature>
<dbReference type="Proteomes" id="UP000221165">
    <property type="component" value="Unassembled WGS sequence"/>
</dbReference>
<organism evidence="3 4">
    <name type="scientific">Cystoisospora suis</name>
    <dbReference type="NCBI Taxonomy" id="483139"/>
    <lineage>
        <taxon>Eukaryota</taxon>
        <taxon>Sar</taxon>
        <taxon>Alveolata</taxon>
        <taxon>Apicomplexa</taxon>
        <taxon>Conoidasida</taxon>
        <taxon>Coccidia</taxon>
        <taxon>Eucoccidiorida</taxon>
        <taxon>Eimeriorina</taxon>
        <taxon>Sarcocystidae</taxon>
        <taxon>Cystoisospora</taxon>
    </lineage>
</organism>
<feature type="region of interest" description="Disordered" evidence="2">
    <location>
        <begin position="488"/>
        <end position="556"/>
    </location>
</feature>
<sequence length="804" mass="86999">MAAVDCSQDSDLHLTSPDSQEGISSLSLLGQNGYPLSFEEDAAADAHPLNGVDSQTYSGRTAAARTVRFASGQFFRCYSPVRRDSPLRSLYHDFSVPPGSPEGPRQGWAPSTAAIRRLWHQMPSTSDTSNSESQSVTIPTRTSGAVLRDGRGSSAQPGGAKEGPQNRSRCPPFVPRAGGGEMSLAQQFNARGGHLAESPPLNPLTSSSPPASAAIPSPSVATRPRTAPSSCVETPPPVGSSVWWAPSVDRMQPRTSETSIEQSSSLANRCPKAASVSTPPDRSPSSVGPAAVLHSGEGVSSSPAGDRLPPESSTVSGGASSRGDRRSLGSKPTLEQSYPSSHWQTGLSAHMSPEDLVARQAQLQRQMQVLQKRQRELISQQQQQLHRQQMRRPWLVPCALTPNATRLATLTIIPPRDTAEAKGNNSRCGSCPIFSRCVGGERSRSATARASRSRRIGVYVQPPVASPPPADTALADEVTCNWNCSAPVRGEGDAGWDSPGQETDNRRAPVDNRVLLKLEAVPPANDEPDRSSESQKEEETAPNKKAAPDEEGPDEVKEQLLKENTALREENAALKAQLELLQSEETSRRYARIEASRRMQRDDFVGDAIVQGLEEENLKLRRQVADLGTALYKVSEDGDFQKATEALVGQLLDAHKELATLKKGLQHENYLASAAQTGVTGVLRMMDRGKEVFASDPNDISVQQAALDSLLSQGKRLTAKAREGVWTALSSMKDLIDQTFDRVTRLLSSPCSLEEKKKYLQDLHVLVVSSLDDTLRAYDELDATCTNFEKIRPVVFDPKRNSPY</sequence>
<dbReference type="GeneID" id="94424009"/>
<dbReference type="OrthoDB" id="331010at2759"/>
<feature type="non-terminal residue" evidence="3">
    <location>
        <position position="804"/>
    </location>
</feature>
<dbReference type="RefSeq" id="XP_067927235.1">
    <property type="nucleotide sequence ID" value="XM_068060798.1"/>
</dbReference>
<comment type="caution">
    <text evidence="3">The sequence shown here is derived from an EMBL/GenBank/DDBJ whole genome shotgun (WGS) entry which is preliminary data.</text>
</comment>
<gene>
    <name evidence="3" type="ORF">CSUI_000564</name>
</gene>
<dbReference type="AlphaFoldDB" id="A0A2C6LDI5"/>
<evidence type="ECO:0000313" key="4">
    <source>
        <dbReference type="Proteomes" id="UP000221165"/>
    </source>
</evidence>
<feature type="region of interest" description="Disordered" evidence="2">
    <location>
        <begin position="193"/>
        <end position="347"/>
    </location>
</feature>
<feature type="compositionally biased region" description="Basic and acidic residues" evidence="2">
    <location>
        <begin position="503"/>
        <end position="516"/>
    </location>
</feature>
<dbReference type="VEuPathDB" id="ToxoDB:CSUI_000564"/>
<proteinExistence type="predicted"/>
<name>A0A2C6LDI5_9APIC</name>
<dbReference type="EMBL" id="MIGC01000216">
    <property type="protein sequence ID" value="PHJ25589.1"/>
    <property type="molecule type" value="Genomic_DNA"/>
</dbReference>
<feature type="compositionally biased region" description="Polar residues" evidence="2">
    <location>
        <begin position="275"/>
        <end position="286"/>
    </location>
</feature>
<feature type="compositionally biased region" description="Polar residues" evidence="2">
    <location>
        <begin position="253"/>
        <end position="267"/>
    </location>
</feature>
<evidence type="ECO:0000256" key="1">
    <source>
        <dbReference type="SAM" id="Coils"/>
    </source>
</evidence>
<feature type="compositionally biased region" description="Basic and acidic residues" evidence="2">
    <location>
        <begin position="527"/>
        <end position="556"/>
    </location>
</feature>